<comment type="similarity">
    <text evidence="2 6">Belongs to the multi antimicrobial extrusion (MATE) (TC 2.A.66.1) family.</text>
</comment>
<feature type="transmembrane region" description="Helical" evidence="6">
    <location>
        <begin position="534"/>
        <end position="555"/>
    </location>
</feature>
<feature type="transmembrane region" description="Helical" evidence="6">
    <location>
        <begin position="417"/>
        <end position="439"/>
    </location>
</feature>
<dbReference type="Proteomes" id="UP000054558">
    <property type="component" value="Unassembled WGS sequence"/>
</dbReference>
<name>A0A1Y1I9Q8_KLENI</name>
<evidence type="ECO:0000256" key="5">
    <source>
        <dbReference type="ARBA" id="ARBA00023136"/>
    </source>
</evidence>
<accession>A0A1Y1I9Q8</accession>
<dbReference type="GO" id="GO:0042910">
    <property type="term" value="F:xenobiotic transmembrane transporter activity"/>
    <property type="evidence" value="ECO:0007669"/>
    <property type="project" value="InterPro"/>
</dbReference>
<evidence type="ECO:0000256" key="7">
    <source>
        <dbReference type="SAM" id="MobiDB-lite"/>
    </source>
</evidence>
<feature type="transmembrane region" description="Helical" evidence="6">
    <location>
        <begin position="279"/>
        <end position="297"/>
    </location>
</feature>
<feature type="transmembrane region" description="Helical" evidence="6">
    <location>
        <begin position="309"/>
        <end position="329"/>
    </location>
</feature>
<reference evidence="8 9" key="1">
    <citation type="journal article" date="2014" name="Nat. Commun.">
        <title>Klebsormidium flaccidum genome reveals primary factors for plant terrestrial adaptation.</title>
        <authorList>
            <person name="Hori K."/>
            <person name="Maruyama F."/>
            <person name="Fujisawa T."/>
            <person name="Togashi T."/>
            <person name="Yamamoto N."/>
            <person name="Seo M."/>
            <person name="Sato S."/>
            <person name="Yamada T."/>
            <person name="Mori H."/>
            <person name="Tajima N."/>
            <person name="Moriyama T."/>
            <person name="Ikeuchi M."/>
            <person name="Watanabe M."/>
            <person name="Wada H."/>
            <person name="Kobayashi K."/>
            <person name="Saito M."/>
            <person name="Masuda T."/>
            <person name="Sasaki-Sekimoto Y."/>
            <person name="Mashiguchi K."/>
            <person name="Awai K."/>
            <person name="Shimojima M."/>
            <person name="Masuda S."/>
            <person name="Iwai M."/>
            <person name="Nobusawa T."/>
            <person name="Narise T."/>
            <person name="Kondo S."/>
            <person name="Saito H."/>
            <person name="Sato R."/>
            <person name="Murakawa M."/>
            <person name="Ihara Y."/>
            <person name="Oshima-Yamada Y."/>
            <person name="Ohtaka K."/>
            <person name="Satoh M."/>
            <person name="Sonobe K."/>
            <person name="Ishii M."/>
            <person name="Ohtani R."/>
            <person name="Kanamori-Sato M."/>
            <person name="Honoki R."/>
            <person name="Miyazaki D."/>
            <person name="Mochizuki H."/>
            <person name="Umetsu J."/>
            <person name="Higashi K."/>
            <person name="Shibata D."/>
            <person name="Kamiya Y."/>
            <person name="Sato N."/>
            <person name="Nakamura Y."/>
            <person name="Tabata S."/>
            <person name="Ida S."/>
            <person name="Kurokawa K."/>
            <person name="Ohta H."/>
        </authorList>
    </citation>
    <scope>NUCLEOTIDE SEQUENCE [LARGE SCALE GENOMIC DNA]</scope>
    <source>
        <strain evidence="8 9">NIES-2285</strain>
    </source>
</reference>
<dbReference type="OMA" id="NYTWCAT"/>
<protein>
    <recommendedName>
        <fullName evidence="6">Protein DETOXIFICATION</fullName>
    </recommendedName>
    <alternativeName>
        <fullName evidence="6">Multidrug and toxic compound extrusion protein</fullName>
    </alternativeName>
</protein>
<dbReference type="Pfam" id="PF01554">
    <property type="entry name" value="MatE"/>
    <property type="match status" value="2"/>
</dbReference>
<evidence type="ECO:0000256" key="4">
    <source>
        <dbReference type="ARBA" id="ARBA00022989"/>
    </source>
</evidence>
<dbReference type="OrthoDB" id="2126698at2759"/>
<dbReference type="InterPro" id="IPR002528">
    <property type="entry name" value="MATE_fam"/>
</dbReference>
<feature type="transmembrane region" description="Helical" evidence="6">
    <location>
        <begin position="460"/>
        <end position="482"/>
    </location>
</feature>
<evidence type="ECO:0000256" key="6">
    <source>
        <dbReference type="RuleBase" id="RU004914"/>
    </source>
</evidence>
<evidence type="ECO:0000313" key="9">
    <source>
        <dbReference type="Proteomes" id="UP000054558"/>
    </source>
</evidence>
<feature type="transmembrane region" description="Helical" evidence="6">
    <location>
        <begin position="502"/>
        <end position="527"/>
    </location>
</feature>
<dbReference type="EMBL" id="DF237207">
    <property type="protein sequence ID" value="GAQ85861.1"/>
    <property type="molecule type" value="Genomic_DNA"/>
</dbReference>
<dbReference type="CDD" id="cd13132">
    <property type="entry name" value="MATE_eukaryotic"/>
    <property type="match status" value="1"/>
</dbReference>
<dbReference type="PANTHER" id="PTHR11206">
    <property type="entry name" value="MULTIDRUG RESISTANCE PROTEIN"/>
    <property type="match status" value="1"/>
</dbReference>
<dbReference type="GO" id="GO:0015297">
    <property type="term" value="F:antiporter activity"/>
    <property type="evidence" value="ECO:0007669"/>
    <property type="project" value="InterPro"/>
</dbReference>
<dbReference type="STRING" id="105231.A0A1Y1I9Q8"/>
<feature type="transmembrane region" description="Helical" evidence="6">
    <location>
        <begin position="192"/>
        <end position="211"/>
    </location>
</feature>
<dbReference type="GO" id="GO:1990961">
    <property type="term" value="P:xenobiotic detoxification by transmembrane export across the plasma membrane"/>
    <property type="evidence" value="ECO:0007669"/>
    <property type="project" value="InterPro"/>
</dbReference>
<organism evidence="8 9">
    <name type="scientific">Klebsormidium nitens</name>
    <name type="common">Green alga</name>
    <name type="synonym">Ulothrix nitens</name>
    <dbReference type="NCBI Taxonomy" id="105231"/>
    <lineage>
        <taxon>Eukaryota</taxon>
        <taxon>Viridiplantae</taxon>
        <taxon>Streptophyta</taxon>
        <taxon>Klebsormidiophyceae</taxon>
        <taxon>Klebsormidiales</taxon>
        <taxon>Klebsormidiaceae</taxon>
        <taxon>Klebsormidium</taxon>
    </lineage>
</organism>
<keyword evidence="9" id="KW-1185">Reference proteome</keyword>
<dbReference type="GO" id="GO:0016020">
    <property type="term" value="C:membrane"/>
    <property type="evidence" value="ECO:0000318"/>
    <property type="project" value="GO_Central"/>
</dbReference>
<evidence type="ECO:0000256" key="1">
    <source>
        <dbReference type="ARBA" id="ARBA00004141"/>
    </source>
</evidence>
<keyword evidence="4 6" id="KW-1133">Transmembrane helix</keyword>
<comment type="subcellular location">
    <subcellularLocation>
        <location evidence="1">Membrane</location>
        <topology evidence="1">Multi-pass membrane protein</topology>
    </subcellularLocation>
</comment>
<dbReference type="AlphaFoldDB" id="A0A1Y1I9Q8"/>
<feature type="transmembrane region" description="Helical" evidence="6">
    <location>
        <begin position="383"/>
        <end position="411"/>
    </location>
</feature>
<feature type="region of interest" description="Disordered" evidence="7">
    <location>
        <begin position="1"/>
        <end position="98"/>
    </location>
</feature>
<dbReference type="NCBIfam" id="TIGR00797">
    <property type="entry name" value="matE"/>
    <property type="match status" value="1"/>
</dbReference>
<feature type="transmembrane region" description="Helical" evidence="6">
    <location>
        <begin position="241"/>
        <end position="259"/>
    </location>
</feature>
<proteinExistence type="inferred from homology"/>
<feature type="transmembrane region" description="Helical" evidence="6">
    <location>
        <begin position="567"/>
        <end position="586"/>
    </location>
</feature>
<sequence length="621" mass="67298">MAPSSTKPAPQFLRRSDSASRKAITQVIDVPRHYGHRPGLPHSPLPPTGRHRRSNSVPHSTLLEVPDEGSWSADDADEAEGPPIKPPEKKTRPRPLQPPLGLGMGFDRPFGVTTDLEAPLLHGQTGPIAADDQSELEDEKDLPLVGLPAVANLKAEAYKQWTMALPISTMNIFEFMLALVSVMFVGHLGATQLAAAALAASVANVTGISVMEGLASALETLCGQAYGAEQYEQLGLMLQRGGVIMTIFCIPIALLWLKAEDILLLWHQEPAIAALAGQYMLYLIPGLVASAWLYPVAEYIQSQAISYPLALCSGLSLLLHIPINYLFIYTFDFGFTGAAIANSFSEIVNLGLLVLYLRYETSGILERTWDGWSRDCLEDWGPFLALAIPACLMTCLELWCFELIVILAGLLPNPEDQVSAMTVCFNTTALCFMLPLGLSTAVSVRVSNELGANKPGRARLALHTSIGLALLVGAGVSLLLLLVRKQWALLFTSADETGVIALVSQLMPLVVASQFGVALQAILSGVLRGSGQQLVGSVINFICYYAVGVPALIWFTFKWHWGLEGLWYGLMLGVTVQIVLLMALLLHTDWTLQADLAAERVDEFLESSSEESAQEEDPDEP</sequence>
<evidence type="ECO:0000313" key="8">
    <source>
        <dbReference type="EMBL" id="GAQ85861.1"/>
    </source>
</evidence>
<keyword evidence="3 6" id="KW-0812">Transmembrane</keyword>
<feature type="transmembrane region" description="Helical" evidence="6">
    <location>
        <begin position="163"/>
        <end position="186"/>
    </location>
</feature>
<evidence type="ECO:0000256" key="2">
    <source>
        <dbReference type="ARBA" id="ARBA00010199"/>
    </source>
</evidence>
<evidence type="ECO:0000256" key="3">
    <source>
        <dbReference type="ARBA" id="ARBA00022692"/>
    </source>
</evidence>
<feature type="transmembrane region" description="Helical" evidence="6">
    <location>
        <begin position="335"/>
        <end position="357"/>
    </location>
</feature>
<keyword evidence="5 6" id="KW-0472">Membrane</keyword>
<dbReference type="GO" id="GO:0022857">
    <property type="term" value="F:transmembrane transporter activity"/>
    <property type="evidence" value="ECO:0000318"/>
    <property type="project" value="GO_Central"/>
</dbReference>
<gene>
    <name evidence="8" type="ORF">KFL_002580100</name>
</gene>
<dbReference type="InterPro" id="IPR045069">
    <property type="entry name" value="MATE_euk"/>
</dbReference>